<dbReference type="RefSeq" id="WP_282515609.1">
    <property type="nucleotide sequence ID" value="NZ_JASCIR010000024.1"/>
</dbReference>
<accession>A0ABT6RXI6</accession>
<evidence type="ECO:0000313" key="5">
    <source>
        <dbReference type="EMBL" id="MDI3389151.1"/>
    </source>
</evidence>
<dbReference type="PANTHER" id="PTHR30024">
    <property type="entry name" value="ALIPHATIC SULFONATES-BINDING PROTEIN-RELATED"/>
    <property type="match status" value="1"/>
</dbReference>
<reference evidence="5 6" key="1">
    <citation type="submission" date="2023-05" db="EMBL/GenBank/DDBJ databases">
        <title>Draft genome sequence of Streptomyces sp. B-S-A8 isolated from a cave soil in Thailand.</title>
        <authorList>
            <person name="Chamroensaksri N."/>
            <person name="Muangham S."/>
        </authorList>
    </citation>
    <scope>NUCLEOTIDE SEQUENCE [LARGE SCALE GENOMIC DNA]</scope>
    <source>
        <strain evidence="5 6">B-S-A8</strain>
    </source>
</reference>
<dbReference type="InterPro" id="IPR015168">
    <property type="entry name" value="SsuA/THI5"/>
</dbReference>
<dbReference type="PANTHER" id="PTHR30024:SF47">
    <property type="entry name" value="TAURINE-BINDING PERIPLASMIC PROTEIN"/>
    <property type="match status" value="1"/>
</dbReference>
<comment type="similarity">
    <text evidence="2">Belongs to the bacterial solute-binding protein SsuA/TauA family.</text>
</comment>
<organism evidence="5 6">
    <name type="scientific">Streptomyces solicavernae</name>
    <dbReference type="NCBI Taxonomy" id="3043614"/>
    <lineage>
        <taxon>Bacteria</taxon>
        <taxon>Bacillati</taxon>
        <taxon>Actinomycetota</taxon>
        <taxon>Actinomycetes</taxon>
        <taxon>Kitasatosporales</taxon>
        <taxon>Streptomycetaceae</taxon>
        <taxon>Streptomyces</taxon>
    </lineage>
</organism>
<sequence>MKQAGNRVKRADKQTVTGLGCALVLLSGCAGGGPGAAGEQDAARGKIVLGHYAHSSIPFPATIAVEQGFFKEEGLDVQLLNAKSGPELAAQLIGGSTQIATVSPDNIIPAIEQGQPITLLPPYGKLDMLFAAPKSSGITDVKQLAGKRLGIVARGTASEKYARAMFKKVGVNPASVTFVAVGGAVTQEPALRNGKVDAVVGSTSSYLTMRSHGLDVVAFSDALAGDAGELSRNGLQVLWATTKEYKAEHPETVDKFCRALGSAVKWINDDANKEAGTESLATLLGIDAKAAGKLWDAVHTSFVTDTDDATWKANVKFSVGSPDAVPFSAVDNTCGT</sequence>
<evidence type="ECO:0000256" key="3">
    <source>
        <dbReference type="ARBA" id="ARBA00022729"/>
    </source>
</evidence>
<dbReference type="Pfam" id="PF09084">
    <property type="entry name" value="NMT1"/>
    <property type="match status" value="1"/>
</dbReference>
<keyword evidence="6" id="KW-1185">Reference proteome</keyword>
<dbReference type="Gene3D" id="3.40.190.10">
    <property type="entry name" value="Periplasmic binding protein-like II"/>
    <property type="match status" value="2"/>
</dbReference>
<evidence type="ECO:0000256" key="2">
    <source>
        <dbReference type="ARBA" id="ARBA00010742"/>
    </source>
</evidence>
<proteinExistence type="inferred from homology"/>
<comment type="caution">
    <text evidence="5">The sequence shown here is derived from an EMBL/GenBank/DDBJ whole genome shotgun (WGS) entry which is preliminary data.</text>
</comment>
<evidence type="ECO:0000259" key="4">
    <source>
        <dbReference type="SMART" id="SM00062"/>
    </source>
</evidence>
<dbReference type="PROSITE" id="PS51257">
    <property type="entry name" value="PROKAR_LIPOPROTEIN"/>
    <property type="match status" value="1"/>
</dbReference>
<dbReference type="Proteomes" id="UP001224661">
    <property type="component" value="Unassembled WGS sequence"/>
</dbReference>
<keyword evidence="3" id="KW-0732">Signal</keyword>
<comment type="subcellular location">
    <subcellularLocation>
        <location evidence="1">Periplasm</location>
    </subcellularLocation>
</comment>
<dbReference type="SMART" id="SM00062">
    <property type="entry name" value="PBPb"/>
    <property type="match status" value="1"/>
</dbReference>
<name>A0ABT6RXI6_9ACTN</name>
<evidence type="ECO:0000313" key="6">
    <source>
        <dbReference type="Proteomes" id="UP001224661"/>
    </source>
</evidence>
<evidence type="ECO:0000256" key="1">
    <source>
        <dbReference type="ARBA" id="ARBA00004418"/>
    </source>
</evidence>
<protein>
    <submittedName>
        <fullName evidence="5">ABC transporter substrate-binding protein</fullName>
    </submittedName>
</protein>
<feature type="domain" description="Solute-binding protein family 3/N-terminal" evidence="4">
    <location>
        <begin position="46"/>
        <end position="270"/>
    </location>
</feature>
<dbReference type="SUPFAM" id="SSF53850">
    <property type="entry name" value="Periplasmic binding protein-like II"/>
    <property type="match status" value="1"/>
</dbReference>
<dbReference type="EMBL" id="JASCIR010000024">
    <property type="protein sequence ID" value="MDI3389151.1"/>
    <property type="molecule type" value="Genomic_DNA"/>
</dbReference>
<dbReference type="InterPro" id="IPR001638">
    <property type="entry name" value="Solute-binding_3/MltF_N"/>
</dbReference>
<gene>
    <name evidence="5" type="ORF">QIS99_23565</name>
</gene>